<organism evidence="2">
    <name type="scientific">Anopheles triannulatus</name>
    <dbReference type="NCBI Taxonomy" id="58253"/>
    <lineage>
        <taxon>Eukaryota</taxon>
        <taxon>Metazoa</taxon>
        <taxon>Ecdysozoa</taxon>
        <taxon>Arthropoda</taxon>
        <taxon>Hexapoda</taxon>
        <taxon>Insecta</taxon>
        <taxon>Pterygota</taxon>
        <taxon>Neoptera</taxon>
        <taxon>Endopterygota</taxon>
        <taxon>Diptera</taxon>
        <taxon>Nematocera</taxon>
        <taxon>Culicoidea</taxon>
        <taxon>Culicidae</taxon>
        <taxon>Anophelinae</taxon>
        <taxon>Anopheles</taxon>
    </lineage>
</organism>
<feature type="chain" id="PRO_5014856788" evidence="1">
    <location>
        <begin position="20"/>
        <end position="77"/>
    </location>
</feature>
<protein>
    <submittedName>
        <fullName evidence="2">Putative secreted protein</fullName>
    </submittedName>
</protein>
<dbReference type="EMBL" id="GGFK01015707">
    <property type="protein sequence ID" value="MBW49028.1"/>
    <property type="molecule type" value="Transcribed_RNA"/>
</dbReference>
<keyword evidence="1" id="KW-0732">Signal</keyword>
<reference evidence="2" key="1">
    <citation type="submission" date="2018-01" db="EMBL/GenBank/DDBJ databases">
        <title>An insight into the sialome of Amazonian anophelines.</title>
        <authorList>
            <person name="Ribeiro J.M."/>
            <person name="Scarpassa V."/>
            <person name="Calvo E."/>
        </authorList>
    </citation>
    <scope>NUCLEOTIDE SEQUENCE</scope>
    <source>
        <tissue evidence="2">Salivary glands</tissue>
    </source>
</reference>
<sequence length="77" mass="8930">MLLWQCLVLSWKAIGMVQGQTMVIPQYPLASTQSSYRRTLLDELRRKSISRIYSSILRTNERALYVLVGLKEEAIIE</sequence>
<evidence type="ECO:0000313" key="2">
    <source>
        <dbReference type="EMBL" id="MBW49028.1"/>
    </source>
</evidence>
<proteinExistence type="predicted"/>
<name>A0A2M4B877_9DIPT</name>
<evidence type="ECO:0000256" key="1">
    <source>
        <dbReference type="SAM" id="SignalP"/>
    </source>
</evidence>
<dbReference type="AlphaFoldDB" id="A0A2M4B877"/>
<accession>A0A2M4B877</accession>
<feature type="signal peptide" evidence="1">
    <location>
        <begin position="1"/>
        <end position="19"/>
    </location>
</feature>